<reference evidence="1" key="2">
    <citation type="submission" date="2014-10" db="EMBL/GenBank/DDBJ databases">
        <title>Contrasting mechanisms driving short-term and long-term diversification of pneumococci.</title>
        <authorList>
            <person name="Croucher N.J."/>
            <person name="Coupland P.C."/>
            <person name="Stevenson A.E."/>
            <person name="Callendrello A."/>
            <person name="Bentley S.D."/>
            <person name="Hanage W.P."/>
        </authorList>
    </citation>
    <scope>NUCLEOTIDE SEQUENCE</scope>
    <source>
        <strain evidence="1">5ZS1X</strain>
    </source>
</reference>
<evidence type="ECO:0000313" key="3">
    <source>
        <dbReference type="Proteomes" id="UP000320896"/>
    </source>
</evidence>
<organism evidence="1">
    <name type="scientific">Streptococcus pneumoniae</name>
    <dbReference type="NCBI Taxonomy" id="1313"/>
    <lineage>
        <taxon>Bacteria</taxon>
        <taxon>Bacillati</taxon>
        <taxon>Bacillota</taxon>
        <taxon>Bacilli</taxon>
        <taxon>Lactobacillales</taxon>
        <taxon>Streptococcaceae</taxon>
        <taxon>Streptococcus</taxon>
    </lineage>
</organism>
<evidence type="ECO:0000313" key="2">
    <source>
        <dbReference type="EMBL" id="TVW83440.1"/>
    </source>
</evidence>
<protein>
    <submittedName>
        <fullName evidence="1">Putative phage-related chromosomal island protein</fullName>
    </submittedName>
</protein>
<proteinExistence type="predicted"/>
<reference evidence="2 3" key="3">
    <citation type="submission" date="2019-07" db="EMBL/GenBank/DDBJ databases">
        <authorList>
            <person name="Mohale T."/>
        </authorList>
    </citation>
    <scope>NUCLEOTIDE SEQUENCE [LARGE SCALE GENOMIC DNA]</scope>
    <source>
        <strain evidence="2 3">NTPn 126</strain>
    </source>
</reference>
<evidence type="ECO:0000313" key="1">
    <source>
        <dbReference type="EMBL" id="CDQ30465.1"/>
    </source>
</evidence>
<dbReference type="EMBL" id="VMWH01000113">
    <property type="protein sequence ID" value="TVW83440.1"/>
    <property type="molecule type" value="Genomic_DNA"/>
</dbReference>
<dbReference type="RefSeq" id="WP_000801132.1">
    <property type="nucleotide sequence ID" value="NZ_AP026926.1"/>
</dbReference>
<sequence length="84" mass="9684">MKPADTKKFIKDLKKEIYKLDLQIDLAKSGMDIAKSLGDKADYKSNKLEYDKLIVQKNIKNDLLQSTLNKLSMDKMARTTNKTF</sequence>
<dbReference type="AlphaFoldDB" id="A0A098APM0"/>
<accession>A0A098APM0</accession>
<gene>
    <name evidence="2" type="ORF">AZJ70_08930</name>
</gene>
<dbReference type="Proteomes" id="UP000320896">
    <property type="component" value="Unassembled WGS sequence"/>
</dbReference>
<dbReference type="EMBL" id="LK020700">
    <property type="protein sequence ID" value="CDQ30465.1"/>
    <property type="molecule type" value="Genomic_DNA"/>
</dbReference>
<reference evidence="1" key="1">
    <citation type="submission" date="2014-04" db="EMBL/GenBank/DDBJ databases">
        <authorList>
            <person name="Croucher N."/>
        </authorList>
    </citation>
    <scope>NUCLEOTIDE SEQUENCE</scope>
    <source>
        <strain evidence="1">5ZS1X</strain>
    </source>
</reference>
<name>A0A098APM0_STREE</name>